<dbReference type="Proteomes" id="UP000028488">
    <property type="component" value="Plasmid pPDG1"/>
</dbReference>
<name>A0A076F4D1_RHOOP</name>
<protein>
    <recommendedName>
        <fullName evidence="1">Aminotransferase class V domain-containing protein</fullName>
    </recommendedName>
</protein>
<dbReference type="EMBL" id="CP008948">
    <property type="protein sequence ID" value="AII10634.1"/>
    <property type="molecule type" value="Genomic_DNA"/>
</dbReference>
<dbReference type="InterPro" id="IPR015421">
    <property type="entry name" value="PyrdxlP-dep_Trfase_major"/>
</dbReference>
<organism evidence="2 3">
    <name type="scientific">Rhodococcus opacus</name>
    <name type="common">Nocardia opaca</name>
    <dbReference type="NCBI Taxonomy" id="37919"/>
    <lineage>
        <taxon>Bacteria</taxon>
        <taxon>Bacillati</taxon>
        <taxon>Actinomycetota</taxon>
        <taxon>Actinomycetes</taxon>
        <taxon>Mycobacteriales</taxon>
        <taxon>Nocardiaceae</taxon>
        <taxon>Rhodococcus</taxon>
    </lineage>
</organism>
<gene>
    <name evidence="2" type="ORF">EP51_41100</name>
</gene>
<evidence type="ECO:0000313" key="3">
    <source>
        <dbReference type="Proteomes" id="UP000028488"/>
    </source>
</evidence>
<accession>A0A076F4D1</accession>
<evidence type="ECO:0000313" key="2">
    <source>
        <dbReference type="EMBL" id="AII10634.1"/>
    </source>
</evidence>
<dbReference type="Pfam" id="PF00266">
    <property type="entry name" value="Aminotran_5"/>
    <property type="match status" value="1"/>
</dbReference>
<dbReference type="RefSeq" id="WP_128642734.1">
    <property type="nucleotide sequence ID" value="NZ_CP008948.1"/>
</dbReference>
<dbReference type="InterPro" id="IPR000192">
    <property type="entry name" value="Aminotrans_V_dom"/>
</dbReference>
<evidence type="ECO:0000259" key="1">
    <source>
        <dbReference type="Pfam" id="PF00266"/>
    </source>
</evidence>
<dbReference type="SUPFAM" id="SSF53383">
    <property type="entry name" value="PLP-dependent transferases"/>
    <property type="match status" value="1"/>
</dbReference>
<keyword evidence="2" id="KW-0614">Plasmid</keyword>
<dbReference type="InterPro" id="IPR015422">
    <property type="entry name" value="PyrdxlP-dep_Trfase_small"/>
</dbReference>
<dbReference type="InterPro" id="IPR015424">
    <property type="entry name" value="PyrdxlP-dep_Trfase"/>
</dbReference>
<feature type="domain" description="Aminotransferase class V" evidence="1">
    <location>
        <begin position="79"/>
        <end position="306"/>
    </location>
</feature>
<sequence>MTPEQFRGLFPALGRWAWLDTPGAPPGAAPVTEVLRSTLDDWATGLFAWSDWDHAADIARTEFAAYAAVPPSHVSSLGSLSEAFTTVLSGVHQGNIVVAADEFRSVLFPAMARGRADGVEVRVVERTPGRSRTEDLLAAIDRSTALVAASEVITLDGERVDIEQLADAAHAIGAQFFANLTQTMGVLRTDLSKLGADFTAVHGYKWMLCPRGTTWLVGDPTGNWNPEPLAPSWKTTGPPEYYFGGQYQEAQDATRWNTSPAWFSWIGARAALELLTQLPARDVADHCLHLADRFTAEATDLGFRSRNNGHRSHIVTIDPPAGITLQPASLSAQHVKATLSDGGFRAGFHYFNNIDDVDAALQVLRSSIAGQGQG</sequence>
<dbReference type="AlphaFoldDB" id="A0A076F4D1"/>
<proteinExistence type="predicted"/>
<dbReference type="Gene3D" id="3.90.1150.10">
    <property type="entry name" value="Aspartate Aminotransferase, domain 1"/>
    <property type="match status" value="1"/>
</dbReference>
<dbReference type="Gene3D" id="3.40.640.10">
    <property type="entry name" value="Type I PLP-dependent aspartate aminotransferase-like (Major domain)"/>
    <property type="match status" value="1"/>
</dbReference>
<reference evidence="2 3" key="1">
    <citation type="submission" date="2014-07" db="EMBL/GenBank/DDBJ databases">
        <title>Genome Sequence of Rhodococcus opacus Strain R7, a Biodegrader of Mono- and Polycyclic Aromatic Hydrocarbons.</title>
        <authorList>
            <person name="Di Gennaro P."/>
            <person name="Zampolli J."/>
            <person name="Presti I."/>
            <person name="Cappelletti M."/>
            <person name="D'Ursi P."/>
            <person name="Orro A."/>
            <person name="Mezzelani A."/>
            <person name="Milanesi L."/>
        </authorList>
    </citation>
    <scope>NUCLEOTIDE SEQUENCE [LARGE SCALE GENOMIC DNA]</scope>
    <source>
        <strain evidence="2 3">R7</strain>
        <plasmid evidence="2">pPDG1</plasmid>
    </source>
</reference>
<geneLocation type="plasmid" evidence="2 3">
    <name>pPDG1</name>
</geneLocation>
<dbReference type="PANTHER" id="PTHR43586">
    <property type="entry name" value="CYSTEINE DESULFURASE"/>
    <property type="match status" value="1"/>
</dbReference>